<keyword evidence="1" id="KW-0472">Membrane</keyword>
<evidence type="ECO:0000313" key="3">
    <source>
        <dbReference type="Proteomes" id="UP001231518"/>
    </source>
</evidence>
<accession>A0AAD7YKI9</accession>
<dbReference type="AlphaFoldDB" id="A0AAD7YKI9"/>
<keyword evidence="3" id="KW-1185">Reference proteome</keyword>
<keyword evidence="1" id="KW-0812">Transmembrane</keyword>
<feature type="transmembrane region" description="Helical" evidence="1">
    <location>
        <begin position="97"/>
        <end position="121"/>
    </location>
</feature>
<feature type="transmembrane region" description="Helical" evidence="1">
    <location>
        <begin position="133"/>
        <end position="158"/>
    </location>
</feature>
<evidence type="ECO:0000313" key="2">
    <source>
        <dbReference type="EMBL" id="KAJ8720037.1"/>
    </source>
</evidence>
<proteinExistence type="predicted"/>
<protein>
    <submittedName>
        <fullName evidence="2">Uncharacterized protein</fullName>
    </submittedName>
</protein>
<feature type="transmembrane region" description="Helical" evidence="1">
    <location>
        <begin position="62"/>
        <end position="85"/>
    </location>
</feature>
<organism evidence="2 3">
    <name type="scientific">Mythimna separata</name>
    <name type="common">Oriental armyworm</name>
    <name type="synonym">Pseudaletia separata</name>
    <dbReference type="NCBI Taxonomy" id="271217"/>
    <lineage>
        <taxon>Eukaryota</taxon>
        <taxon>Metazoa</taxon>
        <taxon>Ecdysozoa</taxon>
        <taxon>Arthropoda</taxon>
        <taxon>Hexapoda</taxon>
        <taxon>Insecta</taxon>
        <taxon>Pterygota</taxon>
        <taxon>Neoptera</taxon>
        <taxon>Endopterygota</taxon>
        <taxon>Lepidoptera</taxon>
        <taxon>Glossata</taxon>
        <taxon>Ditrysia</taxon>
        <taxon>Noctuoidea</taxon>
        <taxon>Noctuidae</taxon>
        <taxon>Noctuinae</taxon>
        <taxon>Hadenini</taxon>
        <taxon>Mythimna</taxon>
    </lineage>
</organism>
<evidence type="ECO:0000256" key="1">
    <source>
        <dbReference type="SAM" id="Phobius"/>
    </source>
</evidence>
<feature type="transmembrane region" description="Helical" evidence="1">
    <location>
        <begin position="25"/>
        <end position="50"/>
    </location>
</feature>
<name>A0AAD7YKI9_MYTSE</name>
<reference evidence="2" key="1">
    <citation type="submission" date="2023-03" db="EMBL/GenBank/DDBJ databases">
        <title>Chromosome-level genomes of two armyworms, Mythimna separata and Mythimna loreyi, provide insights into the biosynthesis and reception of sex pheromones.</title>
        <authorList>
            <person name="Zhao H."/>
        </authorList>
    </citation>
    <scope>NUCLEOTIDE SEQUENCE</scope>
    <source>
        <strain evidence="2">BeijingLab</strain>
        <tissue evidence="2">Pupa</tissue>
    </source>
</reference>
<sequence>MRTELPVCKRCFCLPLRYGLLTWGYIRLGLSNFLFITMCVSFYLMLKLFITEEKVSLNIARIVIAVCLLLLLITDIVLNVVFITGGHKKNVKMLRVYYIYSFILCILLFLMWIASVVSTLFEFSIGEIELTFHIYIILVDSTTMLALVLAQVCDLLLVRSEIIKLRNQCEFRFVNNAAEAQCTLKCEQLNAEEGLEHTYERSEEYK</sequence>
<dbReference type="Proteomes" id="UP001231518">
    <property type="component" value="Chromosome 3"/>
</dbReference>
<gene>
    <name evidence="2" type="ORF">PYW07_012080</name>
</gene>
<dbReference type="EMBL" id="JARGEI010000014">
    <property type="protein sequence ID" value="KAJ8720037.1"/>
    <property type="molecule type" value="Genomic_DNA"/>
</dbReference>
<keyword evidence="1" id="KW-1133">Transmembrane helix</keyword>
<comment type="caution">
    <text evidence="2">The sequence shown here is derived from an EMBL/GenBank/DDBJ whole genome shotgun (WGS) entry which is preliminary data.</text>
</comment>